<dbReference type="RefSeq" id="WP_121938597.1">
    <property type="nucleotide sequence ID" value="NZ_REFR01000011.1"/>
</dbReference>
<name>A0A3M0CH09_9PROT</name>
<sequence length="236" mass="27017">MQKPPPMDKNVCRQRLLSMPDAKPLVFDVGAHIGQTIQEIRTLSPNAEIHSFEPDPRSFAELEDRFKGTPGLHLNNVGLSDRKGTAAFHRNNKSYTNSFLKLKNSRDWRWQGDDFFEETNADLPLTTIDNYCSDHGVKHIDFLKIDTQGLEPECLAGARDMLAAGRITAIETEIIFDNLYERRSSFHTVEQTLLPHEYRLVGMSRHLYDSVGILRELDALYIREDRLESFRAVSLA</sequence>
<dbReference type="Pfam" id="PF05050">
    <property type="entry name" value="Methyltransf_21"/>
    <property type="match status" value="1"/>
</dbReference>
<keyword evidence="2" id="KW-0489">Methyltransferase</keyword>
<reference evidence="2 3" key="1">
    <citation type="submission" date="2018-10" db="EMBL/GenBank/DDBJ databases">
        <title>Genomic Encyclopedia of Archaeal and Bacterial Type Strains, Phase II (KMG-II): from individual species to whole genera.</title>
        <authorList>
            <person name="Goeker M."/>
        </authorList>
    </citation>
    <scope>NUCLEOTIDE SEQUENCE [LARGE SCALE GENOMIC DNA]</scope>
    <source>
        <strain evidence="2 3">DSM 25217</strain>
    </source>
</reference>
<dbReference type="PANTHER" id="PTHR36973:SF4">
    <property type="entry name" value="NODULATION PROTEIN"/>
    <property type="match status" value="1"/>
</dbReference>
<dbReference type="NCBIfam" id="TIGR01444">
    <property type="entry name" value="fkbM_fam"/>
    <property type="match status" value="1"/>
</dbReference>
<dbReference type="InParanoid" id="A0A3M0CH09"/>
<proteinExistence type="predicted"/>
<evidence type="ECO:0000259" key="1">
    <source>
        <dbReference type="Pfam" id="PF05050"/>
    </source>
</evidence>
<accession>A0A3M0CH09</accession>
<gene>
    <name evidence="2" type="ORF">BXY39_1901</name>
</gene>
<dbReference type="InterPro" id="IPR053188">
    <property type="entry name" value="FkbM_Methyltransferase"/>
</dbReference>
<feature type="domain" description="Methyltransferase FkbM" evidence="1">
    <location>
        <begin position="28"/>
        <end position="200"/>
    </location>
</feature>
<organism evidence="2 3">
    <name type="scientific">Eilatimonas milleporae</name>
    <dbReference type="NCBI Taxonomy" id="911205"/>
    <lineage>
        <taxon>Bacteria</taxon>
        <taxon>Pseudomonadati</taxon>
        <taxon>Pseudomonadota</taxon>
        <taxon>Alphaproteobacteria</taxon>
        <taxon>Kordiimonadales</taxon>
        <taxon>Kordiimonadaceae</taxon>
        <taxon>Eilatimonas</taxon>
    </lineage>
</organism>
<evidence type="ECO:0000313" key="3">
    <source>
        <dbReference type="Proteomes" id="UP000271227"/>
    </source>
</evidence>
<dbReference type="PANTHER" id="PTHR36973">
    <property type="entry name" value="SLL1456 PROTEIN-RELATED"/>
    <property type="match status" value="1"/>
</dbReference>
<dbReference type="OrthoDB" id="8445658at2"/>
<dbReference type="Gene3D" id="3.40.50.150">
    <property type="entry name" value="Vaccinia Virus protein VP39"/>
    <property type="match status" value="1"/>
</dbReference>
<dbReference type="InterPro" id="IPR006342">
    <property type="entry name" value="FkbM_mtfrase"/>
</dbReference>
<dbReference type="EMBL" id="REFR01000011">
    <property type="protein sequence ID" value="RMB07810.1"/>
    <property type="molecule type" value="Genomic_DNA"/>
</dbReference>
<dbReference type="GO" id="GO:0032259">
    <property type="term" value="P:methylation"/>
    <property type="evidence" value="ECO:0007669"/>
    <property type="project" value="UniProtKB-KW"/>
</dbReference>
<comment type="caution">
    <text evidence="2">The sequence shown here is derived from an EMBL/GenBank/DDBJ whole genome shotgun (WGS) entry which is preliminary data.</text>
</comment>
<keyword evidence="3" id="KW-1185">Reference proteome</keyword>
<dbReference type="GO" id="GO:0008171">
    <property type="term" value="F:O-methyltransferase activity"/>
    <property type="evidence" value="ECO:0007669"/>
    <property type="project" value="TreeGrafter"/>
</dbReference>
<evidence type="ECO:0000313" key="2">
    <source>
        <dbReference type="EMBL" id="RMB07810.1"/>
    </source>
</evidence>
<dbReference type="Proteomes" id="UP000271227">
    <property type="component" value="Unassembled WGS sequence"/>
</dbReference>
<keyword evidence="2" id="KW-0808">Transferase</keyword>
<dbReference type="AlphaFoldDB" id="A0A3M0CH09"/>
<protein>
    <submittedName>
        <fullName evidence="2">FkbM family methyltransferase</fullName>
    </submittedName>
</protein>
<dbReference type="InterPro" id="IPR029063">
    <property type="entry name" value="SAM-dependent_MTases_sf"/>
</dbReference>
<dbReference type="SUPFAM" id="SSF53335">
    <property type="entry name" value="S-adenosyl-L-methionine-dependent methyltransferases"/>
    <property type="match status" value="1"/>
</dbReference>